<accession>A0ABM9N6U5</accession>
<evidence type="ECO:0000313" key="1">
    <source>
        <dbReference type="EMBL" id="CAK8162296.1"/>
    </source>
</evidence>
<dbReference type="Proteomes" id="UP001314181">
    <property type="component" value="Unassembled WGS sequence"/>
</dbReference>
<reference evidence="1 2" key="1">
    <citation type="submission" date="2024-01" db="EMBL/GenBank/DDBJ databases">
        <authorList>
            <person name="Kunselman E."/>
        </authorList>
    </citation>
    <scope>NUCLEOTIDE SEQUENCE [LARGE SCALE GENOMIC DNA]</scope>
    <source>
        <strain evidence="1">2 abalone samples</strain>
    </source>
</reference>
<dbReference type="RefSeq" id="WP_338363248.1">
    <property type="nucleotide sequence ID" value="NZ_CAWVOK010000002.1"/>
</dbReference>
<evidence type="ECO:0000313" key="2">
    <source>
        <dbReference type="Proteomes" id="UP001314181"/>
    </source>
</evidence>
<name>A0ABM9N6U5_9RICK</name>
<organism evidence="1 2">
    <name type="scientific">Candidatus Xenohaliotis californiensis</name>
    <dbReference type="NCBI Taxonomy" id="84677"/>
    <lineage>
        <taxon>Bacteria</taxon>
        <taxon>Pseudomonadati</taxon>
        <taxon>Pseudomonadota</taxon>
        <taxon>Alphaproteobacteria</taxon>
        <taxon>Rickettsiales</taxon>
        <taxon>Anaplasmataceae</taxon>
        <taxon>Candidatus Xenohaliotis</taxon>
    </lineage>
</organism>
<evidence type="ECO:0008006" key="3">
    <source>
        <dbReference type="Google" id="ProtNLM"/>
    </source>
</evidence>
<dbReference type="EMBL" id="CAWVOK010000002">
    <property type="protein sequence ID" value="CAK8162296.1"/>
    <property type="molecule type" value="Genomic_DNA"/>
</dbReference>
<gene>
    <name evidence="1" type="ORF">CAXC1_110004</name>
</gene>
<keyword evidence="2" id="KW-1185">Reference proteome</keyword>
<comment type="caution">
    <text evidence="1">The sequence shown here is derived from an EMBL/GenBank/DDBJ whole genome shotgun (WGS) entry which is preliminary data.</text>
</comment>
<sequence>MDLQQMATTPYIKIGSHRMCDIADLDEFIEQNKIHPANIMQSASEEITVNKFFAQIIIFYLL</sequence>
<proteinExistence type="predicted"/>
<protein>
    <recommendedName>
        <fullName evidence="3">DNA-binding protein</fullName>
    </recommendedName>
</protein>